<dbReference type="AlphaFoldDB" id="A0A921S8J9"/>
<gene>
    <name evidence="1" type="ORF">BDA96_01G512600</name>
</gene>
<organism evidence="1 2">
    <name type="scientific">Sorghum bicolor</name>
    <name type="common">Sorghum</name>
    <name type="synonym">Sorghum vulgare</name>
    <dbReference type="NCBI Taxonomy" id="4558"/>
    <lineage>
        <taxon>Eukaryota</taxon>
        <taxon>Viridiplantae</taxon>
        <taxon>Streptophyta</taxon>
        <taxon>Embryophyta</taxon>
        <taxon>Tracheophyta</taxon>
        <taxon>Spermatophyta</taxon>
        <taxon>Magnoliopsida</taxon>
        <taxon>Liliopsida</taxon>
        <taxon>Poales</taxon>
        <taxon>Poaceae</taxon>
        <taxon>PACMAD clade</taxon>
        <taxon>Panicoideae</taxon>
        <taxon>Andropogonodae</taxon>
        <taxon>Andropogoneae</taxon>
        <taxon>Sorghinae</taxon>
        <taxon>Sorghum</taxon>
    </lineage>
</organism>
<protein>
    <submittedName>
        <fullName evidence="1">Uncharacterized protein</fullName>
    </submittedName>
</protein>
<dbReference type="Proteomes" id="UP000807115">
    <property type="component" value="Chromosome 1"/>
</dbReference>
<comment type="caution">
    <text evidence="1">The sequence shown here is derived from an EMBL/GenBank/DDBJ whole genome shotgun (WGS) entry which is preliminary data.</text>
</comment>
<reference evidence="1" key="1">
    <citation type="journal article" date="2019" name="BMC Genomics">
        <title>A new reference genome for Sorghum bicolor reveals high levels of sequence similarity between sweet and grain genotypes: implications for the genetics of sugar metabolism.</title>
        <authorList>
            <person name="Cooper E.A."/>
            <person name="Brenton Z.W."/>
            <person name="Flinn B.S."/>
            <person name="Jenkins J."/>
            <person name="Shu S."/>
            <person name="Flowers D."/>
            <person name="Luo F."/>
            <person name="Wang Y."/>
            <person name="Xia P."/>
            <person name="Barry K."/>
            <person name="Daum C."/>
            <person name="Lipzen A."/>
            <person name="Yoshinaga Y."/>
            <person name="Schmutz J."/>
            <person name="Saski C."/>
            <person name="Vermerris W."/>
            <person name="Kresovich S."/>
        </authorList>
    </citation>
    <scope>NUCLEOTIDE SEQUENCE</scope>
</reference>
<evidence type="ECO:0000313" key="2">
    <source>
        <dbReference type="Proteomes" id="UP000807115"/>
    </source>
</evidence>
<accession>A0A921S8J9</accession>
<reference evidence="1" key="2">
    <citation type="submission" date="2020-10" db="EMBL/GenBank/DDBJ databases">
        <authorList>
            <person name="Cooper E.A."/>
            <person name="Brenton Z.W."/>
            <person name="Flinn B.S."/>
            <person name="Jenkins J."/>
            <person name="Shu S."/>
            <person name="Flowers D."/>
            <person name="Luo F."/>
            <person name="Wang Y."/>
            <person name="Xia P."/>
            <person name="Barry K."/>
            <person name="Daum C."/>
            <person name="Lipzen A."/>
            <person name="Yoshinaga Y."/>
            <person name="Schmutz J."/>
            <person name="Saski C."/>
            <person name="Vermerris W."/>
            <person name="Kresovich S."/>
        </authorList>
    </citation>
    <scope>NUCLEOTIDE SEQUENCE</scope>
</reference>
<dbReference type="EMBL" id="CM027680">
    <property type="protein sequence ID" value="KAG0552502.1"/>
    <property type="molecule type" value="Genomic_DNA"/>
</dbReference>
<evidence type="ECO:0000313" key="1">
    <source>
        <dbReference type="EMBL" id="KAG0552502.1"/>
    </source>
</evidence>
<proteinExistence type="predicted"/>
<sequence length="54" mass="5834">MNAGDCRALVSLIFTNQLVERGQNAPVRALLLQYCLSVHDDGACSSCVQVLLVQ</sequence>
<name>A0A921S8J9_SORBI</name>